<dbReference type="RefSeq" id="WP_245682656.1">
    <property type="nucleotide sequence ID" value="NZ_CP011509.1"/>
</dbReference>
<dbReference type="GO" id="GO:0016020">
    <property type="term" value="C:membrane"/>
    <property type="evidence" value="ECO:0007669"/>
    <property type="project" value="InterPro"/>
</dbReference>
<evidence type="ECO:0000313" key="14">
    <source>
        <dbReference type="Proteomes" id="UP000256345"/>
    </source>
</evidence>
<dbReference type="Gene3D" id="3.30.70.1230">
    <property type="entry name" value="Nucleotide cyclase"/>
    <property type="match status" value="1"/>
</dbReference>
<dbReference type="InterPro" id="IPR029787">
    <property type="entry name" value="Nucleotide_cyclase"/>
</dbReference>
<keyword evidence="3" id="KW-1003">Cell membrane</keyword>
<name>A0AAC8QCT8_9BACT</name>
<evidence type="ECO:0000256" key="4">
    <source>
        <dbReference type="ARBA" id="ARBA00022692"/>
    </source>
</evidence>
<organism evidence="11 13">
    <name type="scientific">Archangium gephyra</name>
    <dbReference type="NCBI Taxonomy" id="48"/>
    <lineage>
        <taxon>Bacteria</taxon>
        <taxon>Pseudomonadati</taxon>
        <taxon>Myxococcota</taxon>
        <taxon>Myxococcia</taxon>
        <taxon>Myxococcales</taxon>
        <taxon>Cystobacterineae</taxon>
        <taxon>Archangiaceae</taxon>
        <taxon>Archangium</taxon>
    </lineage>
</organism>
<evidence type="ECO:0000313" key="12">
    <source>
        <dbReference type="EMBL" id="REG37102.1"/>
    </source>
</evidence>
<keyword evidence="5 8" id="KW-1133">Transmembrane helix</keyword>
<dbReference type="CDD" id="cd06225">
    <property type="entry name" value="HAMP"/>
    <property type="match status" value="1"/>
</dbReference>
<dbReference type="PROSITE" id="PS50885">
    <property type="entry name" value="HAMP"/>
    <property type="match status" value="1"/>
</dbReference>
<dbReference type="InterPro" id="IPR003660">
    <property type="entry name" value="HAMP_dom"/>
</dbReference>
<feature type="domain" description="HAMP" evidence="10">
    <location>
        <begin position="396"/>
        <end position="448"/>
    </location>
</feature>
<dbReference type="Pfam" id="PF00672">
    <property type="entry name" value="HAMP"/>
    <property type="match status" value="1"/>
</dbReference>
<feature type="region of interest" description="Disordered" evidence="7">
    <location>
        <begin position="290"/>
        <end position="326"/>
    </location>
</feature>
<evidence type="ECO:0000259" key="10">
    <source>
        <dbReference type="PROSITE" id="PS50885"/>
    </source>
</evidence>
<dbReference type="SMART" id="SM00044">
    <property type="entry name" value="CYCc"/>
    <property type="match status" value="1"/>
</dbReference>
<evidence type="ECO:0000256" key="6">
    <source>
        <dbReference type="ARBA" id="ARBA00023136"/>
    </source>
</evidence>
<evidence type="ECO:0000256" key="1">
    <source>
        <dbReference type="ARBA" id="ARBA00004196"/>
    </source>
</evidence>
<dbReference type="GO" id="GO:0030313">
    <property type="term" value="C:cell envelope"/>
    <property type="evidence" value="ECO:0007669"/>
    <property type="project" value="UniProtKB-SubCell"/>
</dbReference>
<evidence type="ECO:0000313" key="11">
    <source>
        <dbReference type="EMBL" id="AKJ04853.1"/>
    </source>
</evidence>
<dbReference type="Proteomes" id="UP000256345">
    <property type="component" value="Unassembled WGS sequence"/>
</dbReference>
<dbReference type="Gene3D" id="6.10.340.10">
    <property type="match status" value="1"/>
</dbReference>
<dbReference type="CDD" id="cd07302">
    <property type="entry name" value="CHD"/>
    <property type="match status" value="1"/>
</dbReference>
<dbReference type="Pfam" id="PF00211">
    <property type="entry name" value="Guanylate_cyc"/>
    <property type="match status" value="1"/>
</dbReference>
<dbReference type="InterPro" id="IPR001054">
    <property type="entry name" value="A/G_cyclase"/>
</dbReference>
<dbReference type="GO" id="GO:0004016">
    <property type="term" value="F:adenylate cyclase activity"/>
    <property type="evidence" value="ECO:0007669"/>
    <property type="project" value="UniProtKB-ARBA"/>
</dbReference>
<evidence type="ECO:0000256" key="8">
    <source>
        <dbReference type="SAM" id="Phobius"/>
    </source>
</evidence>
<keyword evidence="4 8" id="KW-0812">Transmembrane</keyword>
<dbReference type="GO" id="GO:0035556">
    <property type="term" value="P:intracellular signal transduction"/>
    <property type="evidence" value="ECO:0007669"/>
    <property type="project" value="InterPro"/>
</dbReference>
<dbReference type="Proteomes" id="UP000035579">
    <property type="component" value="Chromosome"/>
</dbReference>
<keyword evidence="6 8" id="KW-0472">Membrane</keyword>
<dbReference type="SUPFAM" id="SSF158472">
    <property type="entry name" value="HAMP domain-like"/>
    <property type="match status" value="1"/>
</dbReference>
<dbReference type="SUPFAM" id="SSF55073">
    <property type="entry name" value="Nucleotide cyclase"/>
    <property type="match status" value="1"/>
</dbReference>
<reference evidence="12 14" key="2">
    <citation type="submission" date="2018-08" db="EMBL/GenBank/DDBJ databases">
        <title>Genomic Encyclopedia of Archaeal and Bacterial Type Strains, Phase II (KMG-II): from individual species to whole genera.</title>
        <authorList>
            <person name="Goeker M."/>
        </authorList>
    </citation>
    <scope>NUCLEOTIDE SEQUENCE [LARGE SCALE GENOMIC DNA]</scope>
    <source>
        <strain evidence="12 14">DSM 2261</strain>
    </source>
</reference>
<proteinExistence type="inferred from homology"/>
<protein>
    <submittedName>
        <fullName evidence="11 12">Adenylate cyclase</fullName>
    </submittedName>
</protein>
<dbReference type="PANTHER" id="PTHR43081:SF1">
    <property type="entry name" value="ADENYLATE CYCLASE, TERMINAL-DIFFERENTIATION SPECIFIC"/>
    <property type="match status" value="1"/>
</dbReference>
<sequence>MHSLSARLVAAFMLLSVLALAVALMVTWRAVETAAEEKIRGDLARTLEAFQRLSLATQDRIRAVAEAHARDRTFKEAALTVNSDDSVAGLDDGDAELEGIQSAREVIISADTEVFGWVDRKASIWALFNMRKRLVFTHGDDEQVGNNVDGVPLLDRALHQDSASERGGFVSELWSPAYLRSLPFTFVSGECTDRSENEKLCIREDDLLLVHAHLVTTSGGENSLEQPVRRPIGVVLTGRWVKELLWENTQEQASSGATRQGDRARFALLAKDGTLATFSDVPEQVRKRLVESGSTAITSPEAPIDDGAHIPRDDASQEEHKKNTGRAFEVRTDDGLYLVREAIYEDVQGTEIGRVFVMQNLDAEIGPIRTGIRNWMLPTAVGVVLLAFVLAVLLARRLSAPLVQLEAAARQVRLGSLDVVVPVQGTDEVGRLTGAFNEMVAGLRQRDQIHGLFKRYLNPQVVDELIRNPEKAAPGGERRELTVLFSDLVGFTSMSEEMSPEALVDVLNGYFERATEVLGQNGATLDKFIGDAIMCFWNAPLPQEDHAARACLTALRLVAVVEQLAPELEARGMARLHCRIGLNTGPGVVGNIGSRAAQEYTVIGDTVNLASRLEGAAKVYGTRILVSEETVRAAHGTVLARELDLLRVKGRQLPVRVYELVDVAGAPPPAHLARFAQGLALYRARRFTEALEHFRASPEDPPSRIFAARCEALSTLPPPEDWDGVFSLDSK</sequence>
<dbReference type="EMBL" id="QUMU01000001">
    <property type="protein sequence ID" value="REG37102.1"/>
    <property type="molecule type" value="Genomic_DNA"/>
</dbReference>
<dbReference type="AlphaFoldDB" id="A0AAC8QCT8"/>
<dbReference type="PANTHER" id="PTHR43081">
    <property type="entry name" value="ADENYLATE CYCLASE, TERMINAL-DIFFERENTIATION SPECIFIC-RELATED"/>
    <property type="match status" value="1"/>
</dbReference>
<evidence type="ECO:0000256" key="7">
    <source>
        <dbReference type="SAM" id="MobiDB-lite"/>
    </source>
</evidence>
<dbReference type="InterPro" id="IPR050697">
    <property type="entry name" value="Adenylyl/Guanylyl_Cyclase_3/4"/>
</dbReference>
<comment type="subcellular location">
    <subcellularLocation>
        <location evidence="1">Cell envelope</location>
    </subcellularLocation>
</comment>
<dbReference type="SMART" id="SM00304">
    <property type="entry name" value="HAMP"/>
    <property type="match status" value="1"/>
</dbReference>
<feature type="compositionally biased region" description="Basic and acidic residues" evidence="7">
    <location>
        <begin position="306"/>
        <end position="326"/>
    </location>
</feature>
<gene>
    <name evidence="11" type="ORF">AA314_06479</name>
    <name evidence="12" type="ORF">ATI61_10178</name>
</gene>
<evidence type="ECO:0000259" key="9">
    <source>
        <dbReference type="PROSITE" id="PS50125"/>
    </source>
</evidence>
<dbReference type="EMBL" id="CP011509">
    <property type="protein sequence ID" value="AKJ04853.1"/>
    <property type="molecule type" value="Genomic_DNA"/>
</dbReference>
<evidence type="ECO:0000313" key="13">
    <source>
        <dbReference type="Proteomes" id="UP000035579"/>
    </source>
</evidence>
<feature type="domain" description="Guanylate cyclase" evidence="9">
    <location>
        <begin position="482"/>
        <end position="614"/>
    </location>
</feature>
<evidence type="ECO:0000256" key="3">
    <source>
        <dbReference type="ARBA" id="ARBA00022475"/>
    </source>
</evidence>
<evidence type="ECO:0000256" key="5">
    <source>
        <dbReference type="ARBA" id="ARBA00022989"/>
    </source>
</evidence>
<comment type="similarity">
    <text evidence="2">Belongs to the adenylyl cyclase class-3 family.</text>
</comment>
<evidence type="ECO:0000256" key="2">
    <source>
        <dbReference type="ARBA" id="ARBA00005381"/>
    </source>
</evidence>
<keyword evidence="14" id="KW-1185">Reference proteome</keyword>
<dbReference type="GO" id="GO:0006171">
    <property type="term" value="P:cAMP biosynthetic process"/>
    <property type="evidence" value="ECO:0007669"/>
    <property type="project" value="TreeGrafter"/>
</dbReference>
<dbReference type="KEGG" id="age:AA314_06479"/>
<accession>A0AAC8QCT8</accession>
<dbReference type="FunFam" id="3.30.70.1230:FF:000016">
    <property type="entry name" value="Adenylate/guanylate cyclase domain-containing protein"/>
    <property type="match status" value="1"/>
</dbReference>
<feature type="transmembrane region" description="Helical" evidence="8">
    <location>
        <begin position="375"/>
        <end position="395"/>
    </location>
</feature>
<dbReference type="PROSITE" id="PS50125">
    <property type="entry name" value="GUANYLATE_CYCLASE_2"/>
    <property type="match status" value="1"/>
</dbReference>
<reference evidence="11 13" key="1">
    <citation type="submission" date="2015-05" db="EMBL/GenBank/DDBJ databases">
        <title>Genome assembly of Archangium gephyra DSM 2261.</title>
        <authorList>
            <person name="Sharma G."/>
            <person name="Subramanian S."/>
        </authorList>
    </citation>
    <scope>NUCLEOTIDE SEQUENCE [LARGE SCALE GENOMIC DNA]</scope>
    <source>
        <strain evidence="11 13">DSM 2261</strain>
    </source>
</reference>